<keyword evidence="6" id="KW-1185">Reference proteome</keyword>
<evidence type="ECO:0000256" key="3">
    <source>
        <dbReference type="ARBA" id="ARBA00022553"/>
    </source>
</evidence>
<feature type="region of interest" description="Disordered" evidence="4">
    <location>
        <begin position="128"/>
        <end position="153"/>
    </location>
</feature>
<sequence>MRIWARLQGVGISVRVDTALPWPPSLLRKTKQASSVSGPGVGVSVTSSNTGVPDISGSVYTKTQQQQSFEKQQGFHAGTTGSFLQPALCPGRRWSHQPASRGWLRSSSLHAHPGTAPAAPLADPALHHLQQDGQSGGTGQRSQNASLQQKTQINKSAYNSYNWGAN</sequence>
<gene>
    <name evidence="5" type="ORF">J4Q44_G00183080</name>
</gene>
<evidence type="ECO:0000313" key="5">
    <source>
        <dbReference type="EMBL" id="KAK6310253.1"/>
    </source>
</evidence>
<accession>A0AAN8LGI4</accession>
<reference evidence="5 6" key="1">
    <citation type="submission" date="2021-04" db="EMBL/GenBank/DDBJ databases">
        <authorList>
            <person name="De Guttry C."/>
            <person name="Zahm M."/>
            <person name="Klopp C."/>
            <person name="Cabau C."/>
            <person name="Louis A."/>
            <person name="Berthelot C."/>
            <person name="Parey E."/>
            <person name="Roest Crollius H."/>
            <person name="Montfort J."/>
            <person name="Robinson-Rechavi M."/>
            <person name="Bucao C."/>
            <person name="Bouchez O."/>
            <person name="Gislard M."/>
            <person name="Lluch J."/>
            <person name="Milhes M."/>
            <person name="Lampietro C."/>
            <person name="Lopez Roques C."/>
            <person name="Donnadieu C."/>
            <person name="Braasch I."/>
            <person name="Desvignes T."/>
            <person name="Postlethwait J."/>
            <person name="Bobe J."/>
            <person name="Wedekind C."/>
            <person name="Guiguen Y."/>
        </authorList>
    </citation>
    <scope>NUCLEOTIDE SEQUENCE [LARGE SCALE GENOMIC DNA]</scope>
    <source>
        <strain evidence="5">Cs_M1</strain>
        <tissue evidence="5">Blood</tissue>
    </source>
</reference>
<keyword evidence="3" id="KW-0597">Phosphoprotein</keyword>
<proteinExistence type="predicted"/>
<dbReference type="PANTHER" id="PTHR16308:SF18">
    <property type="entry name" value="UBIQUITIN-ASSOCIATED PROTEIN 2-LIKE"/>
    <property type="match status" value="1"/>
</dbReference>
<keyword evidence="2" id="KW-0963">Cytoplasm</keyword>
<evidence type="ECO:0000313" key="6">
    <source>
        <dbReference type="Proteomes" id="UP001356427"/>
    </source>
</evidence>
<evidence type="ECO:0000256" key="2">
    <source>
        <dbReference type="ARBA" id="ARBA00022490"/>
    </source>
</evidence>
<name>A0AAN8LGI4_9TELE</name>
<dbReference type="GO" id="GO:0005634">
    <property type="term" value="C:nucleus"/>
    <property type="evidence" value="ECO:0007669"/>
    <property type="project" value="TreeGrafter"/>
</dbReference>
<protein>
    <submittedName>
        <fullName evidence="5">Uncharacterized protein</fullName>
    </submittedName>
</protein>
<organism evidence="5 6">
    <name type="scientific">Coregonus suidteri</name>
    <dbReference type="NCBI Taxonomy" id="861788"/>
    <lineage>
        <taxon>Eukaryota</taxon>
        <taxon>Metazoa</taxon>
        <taxon>Chordata</taxon>
        <taxon>Craniata</taxon>
        <taxon>Vertebrata</taxon>
        <taxon>Euteleostomi</taxon>
        <taxon>Actinopterygii</taxon>
        <taxon>Neopterygii</taxon>
        <taxon>Teleostei</taxon>
        <taxon>Protacanthopterygii</taxon>
        <taxon>Salmoniformes</taxon>
        <taxon>Salmonidae</taxon>
        <taxon>Coregoninae</taxon>
        <taxon>Coregonus</taxon>
    </lineage>
</organism>
<dbReference type="EMBL" id="JAGTTL010000016">
    <property type="protein sequence ID" value="KAK6310253.1"/>
    <property type="molecule type" value="Genomic_DNA"/>
</dbReference>
<dbReference type="GO" id="GO:0005737">
    <property type="term" value="C:cytoplasm"/>
    <property type="evidence" value="ECO:0007669"/>
    <property type="project" value="UniProtKB-SubCell"/>
</dbReference>
<dbReference type="PANTHER" id="PTHR16308">
    <property type="entry name" value="UBIQUITIN ASSOCIATED PROTEIN 2-LIKE/LINGERER"/>
    <property type="match status" value="1"/>
</dbReference>
<comment type="subcellular location">
    <subcellularLocation>
        <location evidence="1">Cytoplasm</location>
    </subcellularLocation>
</comment>
<dbReference type="AlphaFoldDB" id="A0AAN8LGI4"/>
<dbReference type="Proteomes" id="UP001356427">
    <property type="component" value="Unassembled WGS sequence"/>
</dbReference>
<evidence type="ECO:0000256" key="1">
    <source>
        <dbReference type="ARBA" id="ARBA00004496"/>
    </source>
</evidence>
<feature type="compositionally biased region" description="Polar residues" evidence="4">
    <location>
        <begin position="140"/>
        <end position="153"/>
    </location>
</feature>
<evidence type="ECO:0000256" key="4">
    <source>
        <dbReference type="SAM" id="MobiDB-lite"/>
    </source>
</evidence>
<comment type="caution">
    <text evidence="5">The sequence shown here is derived from an EMBL/GenBank/DDBJ whole genome shotgun (WGS) entry which is preliminary data.</text>
</comment>
<dbReference type="InterPro" id="IPR051833">
    <property type="entry name" value="TC-DDR_regulator"/>
</dbReference>